<dbReference type="AlphaFoldDB" id="A0A8J3JKI6"/>
<accession>A0A8J3JKI6</accession>
<dbReference type="Proteomes" id="UP000601223">
    <property type="component" value="Unassembled WGS sequence"/>
</dbReference>
<gene>
    <name evidence="1" type="ORF">Cba03nite_34960</name>
</gene>
<comment type="caution">
    <text evidence="1">The sequence shown here is derived from an EMBL/GenBank/DDBJ whole genome shotgun (WGS) entry which is preliminary data.</text>
</comment>
<keyword evidence="2" id="KW-1185">Reference proteome</keyword>
<name>A0A8J3JKI6_9ACTN</name>
<organism evidence="1 2">
    <name type="scientific">Catellatospora bangladeshensis</name>
    <dbReference type="NCBI Taxonomy" id="310355"/>
    <lineage>
        <taxon>Bacteria</taxon>
        <taxon>Bacillati</taxon>
        <taxon>Actinomycetota</taxon>
        <taxon>Actinomycetes</taxon>
        <taxon>Micromonosporales</taxon>
        <taxon>Micromonosporaceae</taxon>
        <taxon>Catellatospora</taxon>
    </lineage>
</organism>
<sequence>MFHYALSDDAWCVELSEARPVAKPRVDVPGALTHVHGPAFIVAMVPDEDPDLEPTIHIRAQDERVVPFEIMRWFMEEASDQVARCRAAMAAEFGSSDHSHPSS</sequence>
<proteinExistence type="predicted"/>
<evidence type="ECO:0000313" key="2">
    <source>
        <dbReference type="Proteomes" id="UP000601223"/>
    </source>
</evidence>
<protein>
    <submittedName>
        <fullName evidence="1">Uncharacterized protein</fullName>
    </submittedName>
</protein>
<reference evidence="1 2" key="1">
    <citation type="submission" date="2021-01" db="EMBL/GenBank/DDBJ databases">
        <title>Whole genome shotgun sequence of Catellatospora bangladeshensis NBRC 107357.</title>
        <authorList>
            <person name="Komaki H."/>
            <person name="Tamura T."/>
        </authorList>
    </citation>
    <scope>NUCLEOTIDE SEQUENCE [LARGE SCALE GENOMIC DNA]</scope>
    <source>
        <strain evidence="1 2">NBRC 107357</strain>
    </source>
</reference>
<evidence type="ECO:0000313" key="1">
    <source>
        <dbReference type="EMBL" id="GIF82147.1"/>
    </source>
</evidence>
<dbReference type="EMBL" id="BONF01000018">
    <property type="protein sequence ID" value="GIF82147.1"/>
    <property type="molecule type" value="Genomic_DNA"/>
</dbReference>